<dbReference type="AlphaFoldDB" id="A0A2P2MI82"/>
<evidence type="ECO:0000313" key="1">
    <source>
        <dbReference type="EMBL" id="MBX29953.1"/>
    </source>
</evidence>
<accession>A0A2P2MI82</accession>
<reference evidence="1" key="1">
    <citation type="submission" date="2018-02" db="EMBL/GenBank/DDBJ databases">
        <title>Rhizophora mucronata_Transcriptome.</title>
        <authorList>
            <person name="Meera S.P."/>
            <person name="Sreeshan A."/>
            <person name="Augustine A."/>
        </authorList>
    </citation>
    <scope>NUCLEOTIDE SEQUENCE</scope>
    <source>
        <tissue evidence="1">Leaf</tissue>
    </source>
</reference>
<sequence>MDCFPPQLLHHKLSGQKPEDPPPHTATVFQKLLRMQHWQACMK</sequence>
<dbReference type="EMBL" id="GGEC01049469">
    <property type="protein sequence ID" value="MBX29953.1"/>
    <property type="molecule type" value="Transcribed_RNA"/>
</dbReference>
<protein>
    <submittedName>
        <fullName evidence="1">Uncharacterized protein MANES_16G099600</fullName>
    </submittedName>
</protein>
<name>A0A2P2MI82_RHIMU</name>
<proteinExistence type="predicted"/>
<organism evidence="1">
    <name type="scientific">Rhizophora mucronata</name>
    <name type="common">Asiatic mangrove</name>
    <dbReference type="NCBI Taxonomy" id="61149"/>
    <lineage>
        <taxon>Eukaryota</taxon>
        <taxon>Viridiplantae</taxon>
        <taxon>Streptophyta</taxon>
        <taxon>Embryophyta</taxon>
        <taxon>Tracheophyta</taxon>
        <taxon>Spermatophyta</taxon>
        <taxon>Magnoliopsida</taxon>
        <taxon>eudicotyledons</taxon>
        <taxon>Gunneridae</taxon>
        <taxon>Pentapetalae</taxon>
        <taxon>rosids</taxon>
        <taxon>fabids</taxon>
        <taxon>Malpighiales</taxon>
        <taxon>Rhizophoraceae</taxon>
        <taxon>Rhizophora</taxon>
    </lineage>
</organism>